<dbReference type="SUPFAM" id="SSF47413">
    <property type="entry name" value="lambda repressor-like DNA-binding domains"/>
    <property type="match status" value="1"/>
</dbReference>
<dbReference type="RefSeq" id="WP_244052974.1">
    <property type="nucleotide sequence ID" value="NZ_BQNJ01000002.1"/>
</dbReference>
<gene>
    <name evidence="1" type="ORF">CE91St55_48010</name>
</gene>
<dbReference type="Proteomes" id="UP001055091">
    <property type="component" value="Unassembled WGS sequence"/>
</dbReference>
<dbReference type="EMBL" id="BQNJ01000002">
    <property type="protein sequence ID" value="GKH02820.1"/>
    <property type="molecule type" value="Genomic_DNA"/>
</dbReference>
<evidence type="ECO:0000313" key="1">
    <source>
        <dbReference type="EMBL" id="GKH02820.1"/>
    </source>
</evidence>
<sequence>MTDTKILRKKISESGLKLQFIAEKLGISRYALSMKLDNRSEFKTSEVATLCELLGISCLEEKEEIFFKLKVDL</sequence>
<dbReference type="AlphaFoldDB" id="A0AA37JQF5"/>
<name>A0AA37JQF5_9FIRM</name>
<protein>
    <submittedName>
        <fullName evidence="1">Uncharacterized protein</fullName>
    </submittedName>
</protein>
<dbReference type="GO" id="GO:0003677">
    <property type="term" value="F:DNA binding"/>
    <property type="evidence" value="ECO:0007669"/>
    <property type="project" value="InterPro"/>
</dbReference>
<accession>A0AA37JQF5</accession>
<proteinExistence type="predicted"/>
<reference evidence="1" key="1">
    <citation type="submission" date="2022-01" db="EMBL/GenBank/DDBJ databases">
        <title>Novel bile acid biosynthetic pathways are enriched in the microbiome of centenarians.</title>
        <authorList>
            <person name="Sato Y."/>
            <person name="Atarashi K."/>
            <person name="Plichta R.D."/>
            <person name="Arai Y."/>
            <person name="Sasajima S."/>
            <person name="Kearney M.S."/>
            <person name="Suda W."/>
            <person name="Takeshita K."/>
            <person name="Sasaki T."/>
            <person name="Okamoto S."/>
            <person name="Skelly N.A."/>
            <person name="Okamura Y."/>
            <person name="Vlamakis H."/>
            <person name="Li Y."/>
            <person name="Tanoue T."/>
            <person name="Takei H."/>
            <person name="Nittono H."/>
            <person name="Narushima S."/>
            <person name="Irie J."/>
            <person name="Itoh H."/>
            <person name="Moriya K."/>
            <person name="Sugiura Y."/>
            <person name="Suematsu M."/>
            <person name="Moritoki N."/>
            <person name="Shibata S."/>
            <person name="Littman R.D."/>
            <person name="Fischbach A.M."/>
            <person name="Uwamino Y."/>
            <person name="Inoue T."/>
            <person name="Honda A."/>
            <person name="Hattori M."/>
            <person name="Murai T."/>
            <person name="Xavier J.R."/>
            <person name="Hirose N."/>
            <person name="Honda K."/>
        </authorList>
    </citation>
    <scope>NUCLEOTIDE SEQUENCE</scope>
    <source>
        <strain evidence="1">CE91-St55</strain>
    </source>
</reference>
<organism evidence="1 2">
    <name type="scientific">Hungatella hathewayi</name>
    <dbReference type="NCBI Taxonomy" id="154046"/>
    <lineage>
        <taxon>Bacteria</taxon>
        <taxon>Bacillati</taxon>
        <taxon>Bacillota</taxon>
        <taxon>Clostridia</taxon>
        <taxon>Lachnospirales</taxon>
        <taxon>Lachnospiraceae</taxon>
        <taxon>Hungatella</taxon>
    </lineage>
</organism>
<dbReference type="Gene3D" id="1.10.260.40">
    <property type="entry name" value="lambda repressor-like DNA-binding domains"/>
    <property type="match status" value="1"/>
</dbReference>
<comment type="caution">
    <text evidence="1">The sequence shown here is derived from an EMBL/GenBank/DDBJ whole genome shotgun (WGS) entry which is preliminary data.</text>
</comment>
<evidence type="ECO:0000313" key="2">
    <source>
        <dbReference type="Proteomes" id="UP001055091"/>
    </source>
</evidence>
<dbReference type="InterPro" id="IPR010982">
    <property type="entry name" value="Lambda_DNA-bd_dom_sf"/>
</dbReference>